<dbReference type="InterPro" id="IPR036259">
    <property type="entry name" value="MFS_trans_sf"/>
</dbReference>
<evidence type="ECO:0000256" key="7">
    <source>
        <dbReference type="SAM" id="MobiDB-lite"/>
    </source>
</evidence>
<gene>
    <name evidence="10" type="ORF">S40285_02899</name>
</gene>
<keyword evidence="5 8" id="KW-1133">Transmembrane helix</keyword>
<evidence type="ECO:0000256" key="2">
    <source>
        <dbReference type="ARBA" id="ARBA00008335"/>
    </source>
</evidence>
<reference evidence="10 11" key="1">
    <citation type="journal article" date="2014" name="BMC Genomics">
        <title>Comparative genome sequencing reveals chemotype-specific gene clusters in the toxigenic black mold Stachybotrys.</title>
        <authorList>
            <person name="Semeiks J."/>
            <person name="Borek D."/>
            <person name="Otwinowski Z."/>
            <person name="Grishin N.V."/>
        </authorList>
    </citation>
    <scope>NUCLEOTIDE SEQUENCE [LARGE SCALE GENOMIC DNA]</scope>
    <source>
        <strain evidence="10 11">IBT 40285</strain>
    </source>
</reference>
<evidence type="ECO:0000259" key="9">
    <source>
        <dbReference type="PROSITE" id="PS50850"/>
    </source>
</evidence>
<dbReference type="CDD" id="cd17316">
    <property type="entry name" value="MFS_SV2_like"/>
    <property type="match status" value="1"/>
</dbReference>
<feature type="transmembrane region" description="Helical" evidence="8">
    <location>
        <begin position="430"/>
        <end position="450"/>
    </location>
</feature>
<proteinExistence type="inferred from homology"/>
<evidence type="ECO:0000256" key="1">
    <source>
        <dbReference type="ARBA" id="ARBA00004141"/>
    </source>
</evidence>
<feature type="transmembrane region" description="Helical" evidence="8">
    <location>
        <begin position="159"/>
        <end position="178"/>
    </location>
</feature>
<dbReference type="PANTHER" id="PTHR23511">
    <property type="entry name" value="SYNAPTIC VESICLE GLYCOPROTEIN 2"/>
    <property type="match status" value="1"/>
</dbReference>
<protein>
    <recommendedName>
        <fullName evidence="9">Major facilitator superfamily (MFS) profile domain-containing protein</fullName>
    </recommendedName>
</protein>
<dbReference type="HOGENOM" id="CLU_001265_52_4_1"/>
<dbReference type="STRING" id="1283841.A0A084QK51"/>
<feature type="transmembrane region" description="Helical" evidence="8">
    <location>
        <begin position="260"/>
        <end position="282"/>
    </location>
</feature>
<dbReference type="FunFam" id="1.20.1250.20:FF:000171">
    <property type="entry name" value="MFS general substrate transporter"/>
    <property type="match status" value="1"/>
</dbReference>
<dbReference type="Proteomes" id="UP000028524">
    <property type="component" value="Unassembled WGS sequence"/>
</dbReference>
<evidence type="ECO:0000256" key="4">
    <source>
        <dbReference type="ARBA" id="ARBA00022692"/>
    </source>
</evidence>
<evidence type="ECO:0000256" key="3">
    <source>
        <dbReference type="ARBA" id="ARBA00022448"/>
    </source>
</evidence>
<dbReference type="SUPFAM" id="SSF103473">
    <property type="entry name" value="MFS general substrate transporter"/>
    <property type="match status" value="1"/>
</dbReference>
<dbReference type="InterPro" id="IPR011701">
    <property type="entry name" value="MFS"/>
</dbReference>
<dbReference type="Pfam" id="PF07690">
    <property type="entry name" value="MFS_1"/>
    <property type="match status" value="1"/>
</dbReference>
<evidence type="ECO:0000256" key="5">
    <source>
        <dbReference type="ARBA" id="ARBA00022989"/>
    </source>
</evidence>
<feature type="transmembrane region" description="Helical" evidence="8">
    <location>
        <begin position="101"/>
        <end position="121"/>
    </location>
</feature>
<accession>A0A084QK51</accession>
<sequence length="546" mass="59293">MASPTHGASDEKVAIPPETPPLYQAEHGGGGGVASKADVETAGHGPNELLSMDGSSMRGEDILSLQDLDPALNMKMHLVNNAIDEIGWTPYHTKLFCLNGFGYAVDSMILLFQSVVAVPAFTEFGQVGYPSGLNMAAYVGMLLGALFWGFSADVIGRKWAFNISLFICSVSCIIAGAMPNWPSLGFFIALLAFGGGGNLVMDTTVFLEYLPGNKQWLLTLLACWWGVGQAITGFIAWGFLAPDRWNCPGPENCTRSNNMGWRYTLFTGGALVLVMSILRLTIVRLKETPKYLLGMGNDAEVMATINFLSTKYNRPCSLTLAQLEACGSVRSAHGKNRFSFEETKIHLRGLFCDRKISTSTSMIWFSWTLIGLAYPLFYVFLPTYLANNGAEFNRSEYETWRNYALTNISGIPGPIIAAFMCNTKLLGRRYTMSIGAIITMGLFFAYTGVNSSAQDVAVSCLIGCFLNIYYGTLYAYTPEVLPSAHRGTGNGIAVACNRIMGIISAVVATEADTSTPAPLYICAALFLGLAIVSCFFPFEPYGRRSS</sequence>
<feature type="transmembrane region" description="Helical" evidence="8">
    <location>
        <begin position="364"/>
        <end position="384"/>
    </location>
</feature>
<organism evidence="10 11">
    <name type="scientific">Stachybotrys chlorohalonatus (strain IBT 40285)</name>
    <dbReference type="NCBI Taxonomy" id="1283841"/>
    <lineage>
        <taxon>Eukaryota</taxon>
        <taxon>Fungi</taxon>
        <taxon>Dikarya</taxon>
        <taxon>Ascomycota</taxon>
        <taxon>Pezizomycotina</taxon>
        <taxon>Sordariomycetes</taxon>
        <taxon>Hypocreomycetidae</taxon>
        <taxon>Hypocreales</taxon>
        <taxon>Stachybotryaceae</taxon>
        <taxon>Stachybotrys</taxon>
    </lineage>
</organism>
<dbReference type="PROSITE" id="PS50850">
    <property type="entry name" value="MFS"/>
    <property type="match status" value="1"/>
</dbReference>
<evidence type="ECO:0000313" key="10">
    <source>
        <dbReference type="EMBL" id="KFA64336.1"/>
    </source>
</evidence>
<keyword evidence="11" id="KW-1185">Reference proteome</keyword>
<dbReference type="GO" id="GO:0022857">
    <property type="term" value="F:transmembrane transporter activity"/>
    <property type="evidence" value="ECO:0007669"/>
    <property type="project" value="InterPro"/>
</dbReference>
<evidence type="ECO:0000313" key="11">
    <source>
        <dbReference type="Proteomes" id="UP000028524"/>
    </source>
</evidence>
<dbReference type="OrthoDB" id="3936150at2759"/>
<evidence type="ECO:0000256" key="8">
    <source>
        <dbReference type="SAM" id="Phobius"/>
    </source>
</evidence>
<name>A0A084QK51_STAC4</name>
<dbReference type="EMBL" id="KL660688">
    <property type="protein sequence ID" value="KFA64336.1"/>
    <property type="molecule type" value="Genomic_DNA"/>
</dbReference>
<feature type="transmembrane region" description="Helical" evidence="8">
    <location>
        <begin position="456"/>
        <end position="476"/>
    </location>
</feature>
<keyword evidence="3" id="KW-0813">Transport</keyword>
<dbReference type="OMA" id="TWRNYTL"/>
<comment type="similarity">
    <text evidence="2">Belongs to the major facilitator superfamily.</text>
</comment>
<dbReference type="InterPro" id="IPR020846">
    <property type="entry name" value="MFS_dom"/>
</dbReference>
<feature type="region of interest" description="Disordered" evidence="7">
    <location>
        <begin position="1"/>
        <end position="55"/>
    </location>
</feature>
<evidence type="ECO:0000256" key="6">
    <source>
        <dbReference type="ARBA" id="ARBA00023136"/>
    </source>
</evidence>
<dbReference type="PANTHER" id="PTHR23511:SF4">
    <property type="entry name" value="MAJOR FACILITATOR SUPERFAMILY (MFS) PROFILE DOMAIN-CONTAINING PROTEIN"/>
    <property type="match status" value="1"/>
</dbReference>
<feature type="transmembrane region" description="Helical" evidence="8">
    <location>
        <begin position="517"/>
        <end position="538"/>
    </location>
</feature>
<dbReference type="GO" id="GO:0016020">
    <property type="term" value="C:membrane"/>
    <property type="evidence" value="ECO:0007669"/>
    <property type="project" value="UniProtKB-SubCell"/>
</dbReference>
<dbReference type="AlphaFoldDB" id="A0A084QK51"/>
<keyword evidence="4 8" id="KW-0812">Transmembrane</keyword>
<keyword evidence="6 8" id="KW-0472">Membrane</keyword>
<feature type="domain" description="Major facilitator superfamily (MFS) profile" evidence="9">
    <location>
        <begin position="92"/>
        <end position="541"/>
    </location>
</feature>
<dbReference type="Gene3D" id="1.20.1250.20">
    <property type="entry name" value="MFS general substrate transporter like domains"/>
    <property type="match status" value="1"/>
</dbReference>
<feature type="transmembrane region" description="Helical" evidence="8">
    <location>
        <begin position="217"/>
        <end position="240"/>
    </location>
</feature>
<dbReference type="InParanoid" id="A0A084QK51"/>
<comment type="subcellular location">
    <subcellularLocation>
        <location evidence="1">Membrane</location>
        <topology evidence="1">Multi-pass membrane protein</topology>
    </subcellularLocation>
</comment>
<feature type="transmembrane region" description="Helical" evidence="8">
    <location>
        <begin position="133"/>
        <end position="152"/>
    </location>
</feature>
<feature type="transmembrane region" description="Helical" evidence="8">
    <location>
        <begin position="184"/>
        <end position="210"/>
    </location>
</feature>